<feature type="compositionally biased region" description="Polar residues" evidence="7">
    <location>
        <begin position="782"/>
        <end position="799"/>
    </location>
</feature>
<feature type="region of interest" description="Disordered" evidence="7">
    <location>
        <begin position="860"/>
        <end position="891"/>
    </location>
</feature>
<keyword evidence="3 6" id="KW-0238">DNA-binding</keyword>
<reference evidence="9 10" key="1">
    <citation type="submission" date="2013-07" db="EMBL/GenBank/DDBJ databases">
        <title>The Genome Sequence of Cryptococcus heveanensis BCC8398.</title>
        <authorList>
            <consortium name="The Broad Institute Genome Sequencing Platform"/>
            <person name="Cuomo C."/>
            <person name="Litvintseva A."/>
            <person name="Chen Y."/>
            <person name="Heitman J."/>
            <person name="Sun S."/>
            <person name="Springer D."/>
            <person name="Dromer F."/>
            <person name="Young S.K."/>
            <person name="Zeng Q."/>
            <person name="Gargeya S."/>
            <person name="Fitzgerald M."/>
            <person name="Abouelleil A."/>
            <person name="Alvarado L."/>
            <person name="Berlin A.M."/>
            <person name="Chapman S.B."/>
            <person name="Dewar J."/>
            <person name="Goldberg J."/>
            <person name="Griggs A."/>
            <person name="Gujja S."/>
            <person name="Hansen M."/>
            <person name="Howarth C."/>
            <person name="Imamovic A."/>
            <person name="Larimer J."/>
            <person name="McCowan C."/>
            <person name="Murphy C."/>
            <person name="Pearson M."/>
            <person name="Priest M."/>
            <person name="Roberts A."/>
            <person name="Saif S."/>
            <person name="Shea T."/>
            <person name="Sykes S."/>
            <person name="Wortman J."/>
            <person name="Nusbaum C."/>
            <person name="Birren B."/>
        </authorList>
    </citation>
    <scope>NUCLEOTIDE SEQUENCE [LARGE SCALE GENOMIC DNA]</scope>
    <source>
        <strain evidence="9 10">BCC8398</strain>
    </source>
</reference>
<feature type="DNA-binding region" description="Fork-head" evidence="6">
    <location>
        <begin position="441"/>
        <end position="532"/>
    </location>
</feature>
<feature type="region of interest" description="Disordered" evidence="7">
    <location>
        <begin position="356"/>
        <end position="382"/>
    </location>
</feature>
<feature type="region of interest" description="Disordered" evidence="7">
    <location>
        <begin position="1"/>
        <end position="32"/>
    </location>
</feature>
<dbReference type="EMBL" id="KV700137">
    <property type="protein sequence ID" value="OCF31174.1"/>
    <property type="molecule type" value="Genomic_DNA"/>
</dbReference>
<evidence type="ECO:0000256" key="6">
    <source>
        <dbReference type="PROSITE-ProRule" id="PRU00089"/>
    </source>
</evidence>
<dbReference type="GO" id="GO:0000981">
    <property type="term" value="F:DNA-binding transcription factor activity, RNA polymerase II-specific"/>
    <property type="evidence" value="ECO:0007669"/>
    <property type="project" value="TreeGrafter"/>
</dbReference>
<name>A0A1B9GJA3_9TREE</name>
<feature type="domain" description="Fork-head" evidence="8">
    <location>
        <begin position="441"/>
        <end position="532"/>
    </location>
</feature>
<keyword evidence="10" id="KW-1185">Reference proteome</keyword>
<evidence type="ECO:0000256" key="4">
    <source>
        <dbReference type="ARBA" id="ARBA00023163"/>
    </source>
</evidence>
<keyword evidence="2" id="KW-0805">Transcription regulation</keyword>
<proteinExistence type="predicted"/>
<evidence type="ECO:0000256" key="5">
    <source>
        <dbReference type="ARBA" id="ARBA00023242"/>
    </source>
</evidence>
<dbReference type="OrthoDB" id="5954824at2759"/>
<evidence type="ECO:0000313" key="9">
    <source>
        <dbReference type="EMBL" id="OCF31174.1"/>
    </source>
</evidence>
<reference evidence="10" key="2">
    <citation type="submission" date="2013-12" db="EMBL/GenBank/DDBJ databases">
        <title>Evolution of pathogenesis and genome organization in the Tremellales.</title>
        <authorList>
            <person name="Cuomo C."/>
            <person name="Litvintseva A."/>
            <person name="Heitman J."/>
            <person name="Chen Y."/>
            <person name="Sun S."/>
            <person name="Springer D."/>
            <person name="Dromer F."/>
            <person name="Young S."/>
            <person name="Zeng Q."/>
            <person name="Chapman S."/>
            <person name="Gujja S."/>
            <person name="Saif S."/>
            <person name="Birren B."/>
        </authorList>
    </citation>
    <scope>NUCLEOTIDE SEQUENCE [LARGE SCALE GENOMIC DNA]</scope>
    <source>
        <strain evidence="10">BCC8398</strain>
    </source>
</reference>
<dbReference type="GO" id="GO:0005634">
    <property type="term" value="C:nucleus"/>
    <property type="evidence" value="ECO:0007669"/>
    <property type="project" value="UniProtKB-SubCell"/>
</dbReference>
<dbReference type="InterPro" id="IPR030456">
    <property type="entry name" value="TF_fork_head_CS_2"/>
</dbReference>
<keyword evidence="5 6" id="KW-0539">Nucleus</keyword>
<dbReference type="GO" id="GO:0000978">
    <property type="term" value="F:RNA polymerase II cis-regulatory region sequence-specific DNA binding"/>
    <property type="evidence" value="ECO:0007669"/>
    <property type="project" value="TreeGrafter"/>
</dbReference>
<dbReference type="SMART" id="SM00339">
    <property type="entry name" value="FH"/>
    <property type="match status" value="1"/>
</dbReference>
<evidence type="ECO:0000256" key="1">
    <source>
        <dbReference type="ARBA" id="ARBA00004123"/>
    </source>
</evidence>
<feature type="region of interest" description="Disordered" evidence="7">
    <location>
        <begin position="610"/>
        <end position="644"/>
    </location>
</feature>
<dbReference type="PROSITE" id="PS50039">
    <property type="entry name" value="FORK_HEAD_3"/>
    <property type="match status" value="1"/>
</dbReference>
<dbReference type="SUPFAM" id="SSF46785">
    <property type="entry name" value="Winged helix' DNA-binding domain"/>
    <property type="match status" value="1"/>
</dbReference>
<accession>A0A1B9GJA3</accession>
<evidence type="ECO:0000259" key="8">
    <source>
        <dbReference type="PROSITE" id="PS50039"/>
    </source>
</evidence>
<keyword evidence="4" id="KW-0804">Transcription</keyword>
<sequence length="977" mass="107062">MSGPSSNMMGGEAMGRVHTFSPTPSASSSHQQQIYYTPQDHIVTNSFMQQFGGAYRGEIHGHMIAPYAGHQVAQGRMAIPMVGQPGNVIAINPGRAGKTPIRATPPPNGFEDLGPSPFLPEEDSTPFMPAHFDSYGQLSQSPSIGMGMQLPPNQLVSPTEHMNMARMGPQLHRSNTMPLISHQQQYQPLQPGRQRMPAQQARPSMTHRQTMTGPIQRPVPLSRHASLQAPMRSTSPHIAGDMFDPVPPGASGSPVMRQQMQQLPPPPEAIDMSWDLSSFDHSFGLNVQGISPARALGPAPQFPQRFSPHREIHVITPQGNKSNYPENIHSSATSVATTATASSSISSLSDICVRSTRQHVKRPEEVESSDDENDSPTRGPSTSRAMLKMHLEEKKPVPAIAKPPRPPSKVGQGGRTSAKFAKVAEDPGVEGIPPGPRPMERPNPSFACIIGQAILRCKAGGLSLEHIYRYVETAYPFFKTGDGAWRNSVRHNLSIHKMFETIPRTEAFPPGKGGIWIIHEEEKCHWPAEDKFIKNFPPSHPHHAVCRQTMHEKAKEKEAMEKAAREGRVYVPKKGKKGRKLANKDDDDDDAIDMIRTSSMLTEVPLPLERSLSQQQQQAGSSTPAAEDNSTTPKMKTTLMEPPPIKALDMTDGFEFEEDEGEFLPIDLAEDAEMMPPPVDVTPIDPAKKREEQLAGNGVMIPPRFERKEKRRPLIVDDDNVFTSATKRVRVAEPLAPIHPIPQETATIQELDDSFITPERERPSSSNNSKLMSSAFKTPALIQTSSSPGSSPMPQTITRSTHHPSALQQAWTHDDMTKSPARDSSPARPMLDAAFDFKPKAPPPRTRTLAHHDDDFVVPSNNISHSPRAPPKTPVTRSSAATDKNKTPRLQHLRTPSLAKTPMFFGGSPALPPPSASALLSTPMWEVGGVLDRLKDHLTGSPTHSSIRSPMPPTSPTRYAMLLDSGGSPRKRRDVSL</sequence>
<feature type="compositionally biased region" description="Polar residues" evidence="7">
    <location>
        <begin position="619"/>
        <end position="635"/>
    </location>
</feature>
<dbReference type="STRING" id="1296120.A0A1B9GJA3"/>
<dbReference type="PANTHER" id="PTHR45881">
    <property type="entry name" value="CHECKPOINT SUPPRESSOR 1-LIKE, ISOFORM A-RELATED"/>
    <property type="match status" value="1"/>
</dbReference>
<feature type="compositionally biased region" description="Polar residues" evidence="7">
    <location>
        <begin position="20"/>
        <end position="32"/>
    </location>
</feature>
<dbReference type="InterPro" id="IPR036388">
    <property type="entry name" value="WH-like_DNA-bd_sf"/>
</dbReference>
<evidence type="ECO:0000313" key="10">
    <source>
        <dbReference type="Proteomes" id="UP000092666"/>
    </source>
</evidence>
<dbReference type="PROSITE" id="PS00658">
    <property type="entry name" value="FORK_HEAD_2"/>
    <property type="match status" value="1"/>
</dbReference>
<feature type="compositionally biased region" description="Basic and acidic residues" evidence="7">
    <location>
        <begin position="812"/>
        <end position="821"/>
    </location>
</feature>
<dbReference type="Proteomes" id="UP000092666">
    <property type="component" value="Unassembled WGS sequence"/>
</dbReference>
<dbReference type="Gene3D" id="1.10.10.10">
    <property type="entry name" value="Winged helix-like DNA-binding domain superfamily/Winged helix DNA-binding domain"/>
    <property type="match status" value="1"/>
</dbReference>
<comment type="subcellular location">
    <subcellularLocation>
        <location evidence="1 6">Nucleus</location>
    </subcellularLocation>
</comment>
<protein>
    <recommendedName>
        <fullName evidence="8">Fork-head domain-containing protein</fullName>
    </recommendedName>
</protein>
<feature type="region of interest" description="Disordered" evidence="7">
    <location>
        <begin position="937"/>
        <end position="977"/>
    </location>
</feature>
<evidence type="ECO:0000256" key="3">
    <source>
        <dbReference type="ARBA" id="ARBA00023125"/>
    </source>
</evidence>
<dbReference type="PANTHER" id="PTHR45881:SF1">
    <property type="entry name" value="FORK HEAD PROTEIN HOMOLOG 2"/>
    <property type="match status" value="1"/>
</dbReference>
<dbReference type="CDD" id="cd00059">
    <property type="entry name" value="FH_FOX"/>
    <property type="match status" value="1"/>
</dbReference>
<dbReference type="AlphaFoldDB" id="A0A1B9GJA3"/>
<evidence type="ECO:0000256" key="7">
    <source>
        <dbReference type="SAM" id="MobiDB-lite"/>
    </source>
</evidence>
<gene>
    <name evidence="9" type="ORF">I316_07142</name>
</gene>
<feature type="region of interest" description="Disordered" evidence="7">
    <location>
        <begin position="782"/>
        <end position="829"/>
    </location>
</feature>
<dbReference type="InterPro" id="IPR001766">
    <property type="entry name" value="Fork_head_dom"/>
</dbReference>
<dbReference type="PRINTS" id="PR00053">
    <property type="entry name" value="FORKHEAD"/>
</dbReference>
<evidence type="ECO:0000256" key="2">
    <source>
        <dbReference type="ARBA" id="ARBA00023015"/>
    </source>
</evidence>
<organism evidence="9 10">
    <name type="scientific">Kwoniella heveanensis BCC8398</name>
    <dbReference type="NCBI Taxonomy" id="1296120"/>
    <lineage>
        <taxon>Eukaryota</taxon>
        <taxon>Fungi</taxon>
        <taxon>Dikarya</taxon>
        <taxon>Basidiomycota</taxon>
        <taxon>Agaricomycotina</taxon>
        <taxon>Tremellomycetes</taxon>
        <taxon>Tremellales</taxon>
        <taxon>Cryptococcaceae</taxon>
        <taxon>Kwoniella</taxon>
    </lineage>
</organism>
<dbReference type="InterPro" id="IPR036390">
    <property type="entry name" value="WH_DNA-bd_sf"/>
</dbReference>
<dbReference type="Pfam" id="PF00250">
    <property type="entry name" value="Forkhead"/>
    <property type="match status" value="1"/>
</dbReference>